<dbReference type="Pfam" id="PF02502">
    <property type="entry name" value="LacAB_rpiB"/>
    <property type="match status" value="1"/>
</dbReference>
<comment type="subunit">
    <text evidence="4">Heteromultimeric protein consisting of LacA and LacB.</text>
</comment>
<evidence type="ECO:0000256" key="3">
    <source>
        <dbReference type="ARBA" id="ARBA00023235"/>
    </source>
</evidence>
<dbReference type="PANTHER" id="PTHR30345:SF0">
    <property type="entry name" value="DNA DAMAGE-REPAIR_TOLERATION PROTEIN DRT102"/>
    <property type="match status" value="1"/>
</dbReference>
<evidence type="ECO:0000313" key="6">
    <source>
        <dbReference type="Proteomes" id="UP000011747"/>
    </source>
</evidence>
<dbReference type="GO" id="GO:0004751">
    <property type="term" value="F:ribose-5-phosphate isomerase activity"/>
    <property type="evidence" value="ECO:0007669"/>
    <property type="project" value="TreeGrafter"/>
</dbReference>
<comment type="similarity">
    <text evidence="1 4">Belongs to the LacAB/RpiB family.</text>
</comment>
<keyword evidence="3 4" id="KW-0413">Isomerase</keyword>
<dbReference type="InterPro" id="IPR004784">
    <property type="entry name" value="LacB"/>
</dbReference>
<proteinExistence type="inferred from homology"/>
<dbReference type="NCBIfam" id="NF004051">
    <property type="entry name" value="PRK05571.1"/>
    <property type="match status" value="1"/>
</dbReference>
<dbReference type="EMBL" id="ACWF01000011">
    <property type="protein sequence ID" value="EHL79456.1"/>
    <property type="molecule type" value="Genomic_DNA"/>
</dbReference>
<dbReference type="InterPro" id="IPR036569">
    <property type="entry name" value="RpiB_LacA_LacB_sf"/>
</dbReference>
<dbReference type="EC" id="5.3.1.26" evidence="4"/>
<dbReference type="SUPFAM" id="SSF89623">
    <property type="entry name" value="Ribose/Galactose isomerase RpiB/AlsB"/>
    <property type="match status" value="1"/>
</dbReference>
<dbReference type="HOGENOM" id="CLU_091396_2_0_9"/>
<sequence>MKISIGCDHIVTEIKDYLVEYLKEKGYEVIDNGTYDKIRTHYPIYGKKTAEKVVNGEADLGIVICGTGVGITTSANKVKGIRAALVRDVTTAKYAKEQLNANVIGMGGRITGIGLMENIIDVFLETEYKETEENKKWIEKIDGVIEEDPSIGDEHFFDEFLEKWEKGEYPNE</sequence>
<organism evidence="5 6">
    <name type="scientific">Bacillus smithii 7_3_47FAA</name>
    <dbReference type="NCBI Taxonomy" id="665952"/>
    <lineage>
        <taxon>Bacteria</taxon>
        <taxon>Bacillati</taxon>
        <taxon>Bacillota</taxon>
        <taxon>Bacilli</taxon>
        <taxon>Bacillales</taxon>
        <taxon>Bacillaceae</taxon>
        <taxon>Bacillus</taxon>
    </lineage>
</organism>
<protein>
    <recommendedName>
        <fullName evidence="4">Galactose-6-phosphate isomerase subunit LacB</fullName>
        <ecNumber evidence="4">5.3.1.26</ecNumber>
    </recommendedName>
</protein>
<evidence type="ECO:0000256" key="1">
    <source>
        <dbReference type="ARBA" id="ARBA00008754"/>
    </source>
</evidence>
<dbReference type="GO" id="GO:0009052">
    <property type="term" value="P:pentose-phosphate shunt, non-oxidative branch"/>
    <property type="evidence" value="ECO:0007669"/>
    <property type="project" value="TreeGrafter"/>
</dbReference>
<reference evidence="5 6" key="1">
    <citation type="submission" date="2011-09" db="EMBL/GenBank/DDBJ databases">
        <title>The Genome Sequence of Bacillus smithii 7_3_47FAA.</title>
        <authorList>
            <consortium name="The Broad Institute Genome Sequencing Platform"/>
            <person name="Earl A."/>
            <person name="Ward D."/>
            <person name="Feldgarden M."/>
            <person name="Gevers D."/>
            <person name="Daigneault M."/>
            <person name="Strauss J."/>
            <person name="Allen-Vercoe E."/>
            <person name="Young S.K."/>
            <person name="Zeng Q."/>
            <person name="Gargeya S."/>
            <person name="Fitzgerald M."/>
            <person name="Haas B."/>
            <person name="Abouelleil A."/>
            <person name="Alvarado L."/>
            <person name="Arachchi H.M."/>
            <person name="Berlin A."/>
            <person name="Brown A."/>
            <person name="Chapman S.B."/>
            <person name="Chen Z."/>
            <person name="Dunbar C."/>
            <person name="Freedman E."/>
            <person name="Gearin G."/>
            <person name="Goldberg J."/>
            <person name="Griggs A."/>
            <person name="Gujja S."/>
            <person name="Heiman D."/>
            <person name="Howarth C."/>
            <person name="Larson L."/>
            <person name="Lui A."/>
            <person name="MacDonald P.J.P."/>
            <person name="Montmayeur A."/>
            <person name="Murphy C."/>
            <person name="Neiman D."/>
            <person name="Pearson M."/>
            <person name="Priest M."/>
            <person name="Roberts A."/>
            <person name="Saif S."/>
            <person name="Shea T."/>
            <person name="Shenoy N."/>
            <person name="Sisk P."/>
            <person name="Stolte C."/>
            <person name="Sykes S."/>
            <person name="Wortman J."/>
            <person name="Nusbaum C."/>
            <person name="Birren B."/>
        </authorList>
    </citation>
    <scope>NUCLEOTIDE SEQUENCE [LARGE SCALE GENOMIC DNA]</scope>
    <source>
        <strain evidence="5 6">7_3_47FAA</strain>
    </source>
</reference>
<comment type="catalytic activity">
    <reaction evidence="4">
        <text>aldehydo-D-galactose 6-phosphate = keto-D-tagatose 6-phosphate</text>
        <dbReference type="Rhea" id="RHEA:13033"/>
        <dbReference type="ChEBI" id="CHEBI:58255"/>
        <dbReference type="ChEBI" id="CHEBI:134283"/>
        <dbReference type="EC" id="5.3.1.26"/>
    </reaction>
</comment>
<dbReference type="GO" id="GO:0019512">
    <property type="term" value="P:lactose catabolic process via tagatose-6-phosphate"/>
    <property type="evidence" value="ECO:0007669"/>
    <property type="project" value="UniProtKB-UniRule"/>
</dbReference>
<dbReference type="GO" id="GO:0019388">
    <property type="term" value="P:galactose catabolic process"/>
    <property type="evidence" value="ECO:0007669"/>
    <property type="project" value="UniProtKB-UniPathway"/>
</dbReference>
<dbReference type="Proteomes" id="UP000011747">
    <property type="component" value="Unassembled WGS sequence"/>
</dbReference>
<dbReference type="UniPathway" id="UPA00702">
    <property type="reaction ID" value="UER00714"/>
</dbReference>
<comment type="caution">
    <text evidence="5">The sequence shown here is derived from an EMBL/GenBank/DDBJ whole genome shotgun (WGS) entry which is preliminary data.</text>
</comment>
<dbReference type="RefSeq" id="WP_003352586.1">
    <property type="nucleotide sequence ID" value="NZ_JH414740.1"/>
</dbReference>
<comment type="pathway">
    <text evidence="4">Carbohydrate metabolism; D-galactose 6-phosphate degradation; D-tagatose 6-phosphate from D-galactose 6-phosphate: step 1/1.</text>
</comment>
<dbReference type="NCBIfam" id="TIGR00689">
    <property type="entry name" value="rpiB_lacA_lacB"/>
    <property type="match status" value="1"/>
</dbReference>
<dbReference type="PIRSF" id="PIRSF005384">
    <property type="entry name" value="RpiB_LacA_B"/>
    <property type="match status" value="1"/>
</dbReference>
<evidence type="ECO:0000256" key="4">
    <source>
        <dbReference type="HAMAP-Rule" id="MF_01556"/>
    </source>
</evidence>
<evidence type="ECO:0000313" key="5">
    <source>
        <dbReference type="EMBL" id="EHL79456.1"/>
    </source>
</evidence>
<name>G9QHC3_9BACI</name>
<dbReference type="NCBIfam" id="NF006381">
    <property type="entry name" value="PRK08622.1"/>
    <property type="match status" value="1"/>
</dbReference>
<dbReference type="AlphaFoldDB" id="G9QHC3"/>
<dbReference type="PATRIC" id="fig|665952.3.peg.316"/>
<dbReference type="Gene3D" id="3.40.1400.10">
    <property type="entry name" value="Sugar-phosphate isomerase, RpiB/LacA/LacB"/>
    <property type="match status" value="1"/>
</dbReference>
<keyword evidence="6" id="KW-1185">Reference proteome</keyword>
<keyword evidence="2 4" id="KW-0423">Lactose metabolism</keyword>
<dbReference type="InterPro" id="IPR003500">
    <property type="entry name" value="RpiB_LacA_LacB"/>
</dbReference>
<dbReference type="PANTHER" id="PTHR30345">
    <property type="entry name" value="RIBOSE-5-PHOSPHATE ISOMERASE B"/>
    <property type="match status" value="1"/>
</dbReference>
<dbReference type="GO" id="GO:0050044">
    <property type="term" value="F:galactose-6-phosphate isomerase activity"/>
    <property type="evidence" value="ECO:0007669"/>
    <property type="project" value="UniProtKB-UniRule"/>
</dbReference>
<accession>G9QHC3</accession>
<dbReference type="InterPro" id="IPR004785">
    <property type="entry name" value="RpiB"/>
</dbReference>
<gene>
    <name evidence="4" type="primary">lacB</name>
    <name evidence="5" type="ORF">HMPREF1015_01182</name>
</gene>
<evidence type="ECO:0000256" key="2">
    <source>
        <dbReference type="ARBA" id="ARBA00022736"/>
    </source>
</evidence>
<dbReference type="GO" id="GO:0019316">
    <property type="term" value="P:D-allose catabolic process"/>
    <property type="evidence" value="ECO:0007669"/>
    <property type="project" value="TreeGrafter"/>
</dbReference>
<dbReference type="NCBIfam" id="TIGR01120">
    <property type="entry name" value="rpiB"/>
    <property type="match status" value="1"/>
</dbReference>
<dbReference type="HAMAP" id="MF_01556">
    <property type="entry name" value="LacB"/>
    <property type="match status" value="1"/>
</dbReference>